<dbReference type="InterPro" id="IPR020795">
    <property type="entry name" value="ORC3"/>
</dbReference>
<dbReference type="InterPro" id="IPR040855">
    <property type="entry name" value="ORC_WH_C"/>
</dbReference>
<feature type="domain" description="Origin recognition complex subunit 3 winged helix C-terminal" evidence="8">
    <location>
        <begin position="592"/>
        <end position="697"/>
    </location>
</feature>
<dbReference type="PANTHER" id="PTHR12748:SF0">
    <property type="entry name" value="ORIGIN RECOGNITION COMPLEX SUBUNIT 3"/>
    <property type="match status" value="1"/>
</dbReference>
<dbReference type="GO" id="GO:0003688">
    <property type="term" value="F:DNA replication origin binding"/>
    <property type="evidence" value="ECO:0007669"/>
    <property type="project" value="TreeGrafter"/>
</dbReference>
<dbReference type="Proteomes" id="UP000034164">
    <property type="component" value="Unassembled WGS sequence"/>
</dbReference>
<reference evidence="10" key="1">
    <citation type="journal article" date="2015" name="PLoS Genet.">
        <title>The dynamic genome and transcriptome of the human fungal pathogen Blastomyces and close relative Emmonsia.</title>
        <authorList>
            <person name="Munoz J.F."/>
            <person name="Gauthier G.M."/>
            <person name="Desjardins C.A."/>
            <person name="Gallo J.E."/>
            <person name="Holder J."/>
            <person name="Sullivan T.D."/>
            <person name="Marty A.J."/>
            <person name="Carmen J.C."/>
            <person name="Chen Z."/>
            <person name="Ding L."/>
            <person name="Gujja S."/>
            <person name="Magrini V."/>
            <person name="Misas E."/>
            <person name="Mitreva M."/>
            <person name="Priest M."/>
            <person name="Saif S."/>
            <person name="Whiston E.A."/>
            <person name="Young S."/>
            <person name="Zeng Q."/>
            <person name="Goldman W.E."/>
            <person name="Mardis E.R."/>
            <person name="Taylor J.W."/>
            <person name="McEwen J.G."/>
            <person name="Clay O.K."/>
            <person name="Klein B.S."/>
            <person name="Cuomo C.A."/>
        </authorList>
    </citation>
    <scope>NUCLEOTIDE SEQUENCE [LARGE SCALE GENOMIC DNA]</scope>
    <source>
        <strain evidence="10">UAMH 3008</strain>
    </source>
</reference>
<evidence type="ECO:0000259" key="7">
    <source>
        <dbReference type="Pfam" id="PF07034"/>
    </source>
</evidence>
<proteinExistence type="inferred from homology"/>
<dbReference type="Pfam" id="PF18137">
    <property type="entry name" value="WHD_ORC"/>
    <property type="match status" value="1"/>
</dbReference>
<name>A0A0G2I1H0_9EURO</name>
<comment type="caution">
    <text evidence="9">The sequence shown here is derived from an EMBL/GenBank/DDBJ whole genome shotgun (WGS) entry which is preliminary data.</text>
</comment>
<accession>A0A0G2I1H0</accession>
<keyword evidence="3" id="KW-0235">DNA replication</keyword>
<dbReference type="InterPro" id="IPR045667">
    <property type="entry name" value="ORC3_N"/>
</dbReference>
<dbReference type="AlphaFoldDB" id="A0A0G2I1H0"/>
<evidence type="ECO:0000259" key="8">
    <source>
        <dbReference type="Pfam" id="PF18137"/>
    </source>
</evidence>
<comment type="subcellular location">
    <subcellularLocation>
        <location evidence="1">Nucleus</location>
    </subcellularLocation>
</comment>
<organism evidence="9 10">
    <name type="scientific">[Emmonsia] crescens</name>
    <dbReference type="NCBI Taxonomy" id="73230"/>
    <lineage>
        <taxon>Eukaryota</taxon>
        <taxon>Fungi</taxon>
        <taxon>Dikarya</taxon>
        <taxon>Ascomycota</taxon>
        <taxon>Pezizomycotina</taxon>
        <taxon>Eurotiomycetes</taxon>
        <taxon>Eurotiomycetidae</taxon>
        <taxon>Onygenales</taxon>
        <taxon>Ajellomycetaceae</taxon>
        <taxon>Emergomyces</taxon>
    </lineage>
</organism>
<sequence length="700" mass="78457">MAAADEHEENGQLESLDGLEHKSSYIYKPVKKNNSQVERPSKRRKVSSVATSQKQNDLPFAPLLEGEEDIKSAKLRYGLFQEFWASQEQKIQAILRDVDSEILGNVSTFVERTSPDNCDGRIPAGLITLGSNLSSMGRLLDRLHEQMQYDATGQVVALDSGDASNLKTVLKHIIRSGTSVTNDVDGDRELPTDRVGPKPLAYDLDILHDHVKEKGIRKVVIAFRDSEAFDHGLLADLISLLSSWVDRIPFVLLFGIATSVELFEARLPRSLVNLLQGRRFDIQESGDSVDRIYTTLQMCQESTLWLGHNVSRILFEKSKDHFQSPEGFANGIKYAYMAHFFANPLSALLSKVEAAKTLQSDLCEAIRNIPSFRRHVHGLLDDGEAEKTRILLEDDEFLAQHAKANLRSGQEKVGSMLHSIESLVTVLRFLKIPKTPMFSELIIQALAGELLSSKIVEDVLAAIKKSPSNTIESLLDALPVGMGELDAFRELQETLQSLLRNKRGPEPLRSEYDECHSTHKTTVVGQRVKLTKGKAKLSKQDIEYTTFVNDLSAAFRDYFSSNLTPPQDLFMHEAFLYDLRTPIKDAFTPRPRFTIERALSAPFDYLVAGTNSADDENATPSKPAISILYNLYLETGSLVNVYDLWRAYLTMAGGEDGGEYDERQALTLFYRALSELKMMGMVKHSKKKIDHLAKSTWMGL</sequence>
<gene>
    <name evidence="9" type="ORF">EMCG_01734</name>
</gene>
<feature type="domain" description="Origin recognition complex subunit 3 N-terminal" evidence="7">
    <location>
        <begin position="22"/>
        <end position="348"/>
    </location>
</feature>
<dbReference type="CDD" id="cd20704">
    <property type="entry name" value="Orc3"/>
    <property type="match status" value="1"/>
</dbReference>
<keyword evidence="4" id="KW-0238">DNA-binding</keyword>
<evidence type="ECO:0000256" key="4">
    <source>
        <dbReference type="ARBA" id="ARBA00023125"/>
    </source>
</evidence>
<dbReference type="GO" id="GO:0005656">
    <property type="term" value="C:nuclear pre-replicative complex"/>
    <property type="evidence" value="ECO:0007669"/>
    <property type="project" value="TreeGrafter"/>
</dbReference>
<evidence type="ECO:0000256" key="5">
    <source>
        <dbReference type="ARBA" id="ARBA00023242"/>
    </source>
</evidence>
<dbReference type="PANTHER" id="PTHR12748">
    <property type="entry name" value="ORIGIN RECOGNITION COMPLEX SUBUNIT 3"/>
    <property type="match status" value="1"/>
</dbReference>
<dbReference type="GO" id="GO:0006270">
    <property type="term" value="P:DNA replication initiation"/>
    <property type="evidence" value="ECO:0007669"/>
    <property type="project" value="TreeGrafter"/>
</dbReference>
<evidence type="ECO:0000256" key="2">
    <source>
        <dbReference type="ARBA" id="ARBA00010977"/>
    </source>
</evidence>
<dbReference type="GO" id="GO:0005664">
    <property type="term" value="C:nuclear origin of replication recognition complex"/>
    <property type="evidence" value="ECO:0007669"/>
    <property type="project" value="InterPro"/>
</dbReference>
<dbReference type="OrthoDB" id="10265211at2759"/>
<comment type="similarity">
    <text evidence="2">Belongs to the ORC3 family.</text>
</comment>
<evidence type="ECO:0000313" key="9">
    <source>
        <dbReference type="EMBL" id="KKZ63980.1"/>
    </source>
</evidence>
<evidence type="ECO:0000313" key="10">
    <source>
        <dbReference type="Proteomes" id="UP000034164"/>
    </source>
</evidence>
<dbReference type="Pfam" id="PF07034">
    <property type="entry name" value="ORC3_N"/>
    <property type="match status" value="1"/>
</dbReference>
<dbReference type="GO" id="GO:0031261">
    <property type="term" value="C:DNA replication preinitiation complex"/>
    <property type="evidence" value="ECO:0007669"/>
    <property type="project" value="TreeGrafter"/>
</dbReference>
<protein>
    <submittedName>
        <fullName evidence="9">Origin recognition complex subunit 3</fullName>
    </submittedName>
</protein>
<feature type="region of interest" description="Disordered" evidence="6">
    <location>
        <begin position="1"/>
        <end position="53"/>
    </location>
</feature>
<dbReference type="EMBL" id="LCZI01000886">
    <property type="protein sequence ID" value="KKZ63980.1"/>
    <property type="molecule type" value="Genomic_DNA"/>
</dbReference>
<evidence type="ECO:0000256" key="6">
    <source>
        <dbReference type="SAM" id="MobiDB-lite"/>
    </source>
</evidence>
<dbReference type="VEuPathDB" id="FungiDB:EMCG_01734"/>
<evidence type="ECO:0000256" key="1">
    <source>
        <dbReference type="ARBA" id="ARBA00004123"/>
    </source>
</evidence>
<evidence type="ECO:0000256" key="3">
    <source>
        <dbReference type="ARBA" id="ARBA00022705"/>
    </source>
</evidence>
<keyword evidence="5" id="KW-0539">Nucleus</keyword>